<accession>F0SNX9</accession>
<keyword evidence="2" id="KW-1185">Reference proteome</keyword>
<proteinExistence type="predicted"/>
<dbReference type="RefSeq" id="WP_013628779.1">
    <property type="nucleotide sequence ID" value="NC_015174.1"/>
</dbReference>
<sequence length="179" mass="19486">MLESLLQQTTIPLLEQVAAFGSRRHSVLAGNIANIDTPDYRTRDLPVQDFEKAVQAAINARHKNMQPQLTWSQTPGNVSLNPVFPDQGQGGELPPGATSLHVPGVVQQQPQQLADYFPAELGVARDAASANVTFHDGGNRSIEHESMEMSKNASLQSFAIEVMLSQMRTLEAVISERAV</sequence>
<dbReference type="AlphaFoldDB" id="F0SNX9"/>
<organism evidence="1 2">
    <name type="scientific">Rubinisphaera brasiliensis (strain ATCC 49424 / DSM 5305 / JCM 21570 / IAM 15109 / NBRC 103401 / IFAM 1448)</name>
    <name type="common">Planctomyces brasiliensis</name>
    <dbReference type="NCBI Taxonomy" id="756272"/>
    <lineage>
        <taxon>Bacteria</taxon>
        <taxon>Pseudomonadati</taxon>
        <taxon>Planctomycetota</taxon>
        <taxon>Planctomycetia</taxon>
        <taxon>Planctomycetales</taxon>
        <taxon>Planctomycetaceae</taxon>
        <taxon>Rubinisphaera</taxon>
    </lineage>
</organism>
<dbReference type="Proteomes" id="UP000006860">
    <property type="component" value="Chromosome"/>
</dbReference>
<keyword evidence="1" id="KW-0969">Cilium</keyword>
<keyword evidence="1" id="KW-0282">Flagellum</keyword>
<dbReference type="eggNOG" id="COG1815">
    <property type="taxonomic scope" value="Bacteria"/>
</dbReference>
<dbReference type="OrthoDB" id="9792068at2"/>
<keyword evidence="1" id="KW-0966">Cell projection</keyword>
<dbReference type="HOGENOM" id="CLU_125463_4_0_0"/>
<protein>
    <submittedName>
        <fullName evidence="1">Flagellar basal-body rod protein FlgB</fullName>
    </submittedName>
</protein>
<dbReference type="EMBL" id="CP002546">
    <property type="protein sequence ID" value="ADY60055.1"/>
    <property type="molecule type" value="Genomic_DNA"/>
</dbReference>
<evidence type="ECO:0000313" key="2">
    <source>
        <dbReference type="Proteomes" id="UP000006860"/>
    </source>
</evidence>
<reference evidence="2" key="1">
    <citation type="submission" date="2011-02" db="EMBL/GenBank/DDBJ databases">
        <title>The complete genome of Planctomyces brasiliensis DSM 5305.</title>
        <authorList>
            <person name="Lucas S."/>
            <person name="Copeland A."/>
            <person name="Lapidus A."/>
            <person name="Bruce D."/>
            <person name="Goodwin L."/>
            <person name="Pitluck S."/>
            <person name="Kyrpides N."/>
            <person name="Mavromatis K."/>
            <person name="Pagani I."/>
            <person name="Ivanova N."/>
            <person name="Ovchinnikova G."/>
            <person name="Lu M."/>
            <person name="Detter J.C."/>
            <person name="Han C."/>
            <person name="Land M."/>
            <person name="Hauser L."/>
            <person name="Markowitz V."/>
            <person name="Cheng J.-F."/>
            <person name="Hugenholtz P."/>
            <person name="Woyke T."/>
            <person name="Wu D."/>
            <person name="Tindall B."/>
            <person name="Pomrenke H.G."/>
            <person name="Brambilla E."/>
            <person name="Klenk H.-P."/>
            <person name="Eisen J.A."/>
        </authorList>
    </citation>
    <scope>NUCLEOTIDE SEQUENCE [LARGE SCALE GENOMIC DNA]</scope>
    <source>
        <strain evidence="2">ATCC 49424 / DSM 5305 / JCM 21570 / NBRC 103401 / IFAM 1448</strain>
    </source>
</reference>
<name>F0SNX9_RUBBR</name>
<dbReference type="KEGG" id="pbs:Plabr_2454"/>
<evidence type="ECO:0000313" key="1">
    <source>
        <dbReference type="EMBL" id="ADY60055.1"/>
    </source>
</evidence>
<gene>
    <name evidence="1" type="ordered locus">Plabr_2454</name>
</gene>
<dbReference type="STRING" id="756272.Plabr_2454"/>